<reference evidence="3 4" key="1">
    <citation type="submission" date="2021-05" db="EMBL/GenBank/DDBJ databases">
        <title>A Polyphasic approach of four new species of the genus Ohtaekwangia: Ohtaekwangia histidinii sp. nov., Ohtaekwangia cretensis sp. nov., Ohtaekwangia indiensis sp. nov., Ohtaekwangia reichenbachii sp. nov. from diverse environment.</title>
        <authorList>
            <person name="Octaviana S."/>
        </authorList>
    </citation>
    <scope>NUCLEOTIDE SEQUENCE [LARGE SCALE GENOMIC DNA]</scope>
    <source>
        <strain evidence="3 4">PWU20</strain>
    </source>
</reference>
<dbReference type="InterPro" id="IPR028939">
    <property type="entry name" value="P5C_Rdtase_cat_N"/>
</dbReference>
<dbReference type="Pfam" id="PF03807">
    <property type="entry name" value="F420_oxidored"/>
    <property type="match status" value="1"/>
</dbReference>
<dbReference type="EMBL" id="JAHESD010000079">
    <property type="protein sequence ID" value="MBT1706033.1"/>
    <property type="molecule type" value="Genomic_DNA"/>
</dbReference>
<dbReference type="SUPFAM" id="SSF51735">
    <property type="entry name" value="NAD(P)-binding Rossmann-fold domains"/>
    <property type="match status" value="1"/>
</dbReference>
<dbReference type="Gene3D" id="1.10.1040.20">
    <property type="entry name" value="ProC-like, C-terminal domain"/>
    <property type="match status" value="1"/>
</dbReference>
<feature type="domain" description="DUF2520" evidence="2">
    <location>
        <begin position="129"/>
        <end position="253"/>
    </location>
</feature>
<comment type="caution">
    <text evidence="3">The sequence shown here is derived from an EMBL/GenBank/DDBJ whole genome shotgun (WGS) entry which is preliminary data.</text>
</comment>
<dbReference type="SUPFAM" id="SSF48179">
    <property type="entry name" value="6-phosphogluconate dehydrogenase C-terminal domain-like"/>
    <property type="match status" value="1"/>
</dbReference>
<protein>
    <submittedName>
        <fullName evidence="3">DUF2520 domain-containing protein</fullName>
    </submittedName>
</protein>
<feature type="domain" description="Pyrroline-5-carboxylate reductase catalytic N-terminal" evidence="1">
    <location>
        <begin position="5"/>
        <end position="91"/>
    </location>
</feature>
<dbReference type="InterPro" id="IPR008927">
    <property type="entry name" value="6-PGluconate_DH-like_C_sf"/>
</dbReference>
<organism evidence="3 4">
    <name type="scientific">Chryseosolibacter indicus</name>
    <dbReference type="NCBI Taxonomy" id="2782351"/>
    <lineage>
        <taxon>Bacteria</taxon>
        <taxon>Pseudomonadati</taxon>
        <taxon>Bacteroidota</taxon>
        <taxon>Cytophagia</taxon>
        <taxon>Cytophagales</taxon>
        <taxon>Chryseotaleaceae</taxon>
        <taxon>Chryseosolibacter</taxon>
    </lineage>
</organism>
<gene>
    <name evidence="3" type="ORF">KK060_22270</name>
</gene>
<accession>A0ABS5VX86</accession>
<sequence>MTMNVSIIGSGNLAWHLAPALDNTDFAVKEVYSHNPKNAEALAERLYEGQVKTSLDFSLSKSKIFVICVSDDVIPEIAQQIVLPDDAILIHTSGSQPLSLLGYSPTENIGVFYPLQTFTKSKKVDFSDIPILIESENDFTEKALMTMGKAISKKVLKISSESRKAVHVAAVFASNFTNHMLTLSHEIMRESNLDFDLLKPLIAETVNKGLSIGPERSQTGPAKRGDLEILDKHMEFLKDKEEVAEMYRIISQDIIDRYAPEED</sequence>
<dbReference type="PANTHER" id="PTHR40459:SF1">
    <property type="entry name" value="CONSERVED HYPOTHETICAL ALANINE AND LEUCINE RICH PROTEIN"/>
    <property type="match status" value="1"/>
</dbReference>
<evidence type="ECO:0000313" key="4">
    <source>
        <dbReference type="Proteomes" id="UP000772618"/>
    </source>
</evidence>
<dbReference type="InterPro" id="IPR018931">
    <property type="entry name" value="DUF2520"/>
</dbReference>
<evidence type="ECO:0000259" key="1">
    <source>
        <dbReference type="Pfam" id="PF03807"/>
    </source>
</evidence>
<name>A0ABS5VX86_9BACT</name>
<dbReference type="Proteomes" id="UP000772618">
    <property type="component" value="Unassembled WGS sequence"/>
</dbReference>
<proteinExistence type="predicted"/>
<evidence type="ECO:0000313" key="3">
    <source>
        <dbReference type="EMBL" id="MBT1706033.1"/>
    </source>
</evidence>
<dbReference type="InterPro" id="IPR036291">
    <property type="entry name" value="NAD(P)-bd_dom_sf"/>
</dbReference>
<dbReference type="PANTHER" id="PTHR40459">
    <property type="entry name" value="CONSERVED HYPOTHETICAL ALANINE AND LEUCINE RICH PROTEIN"/>
    <property type="match status" value="1"/>
</dbReference>
<dbReference type="Pfam" id="PF10728">
    <property type="entry name" value="DUF2520"/>
    <property type="match status" value="1"/>
</dbReference>
<keyword evidence="4" id="KW-1185">Reference proteome</keyword>
<dbReference type="Gene3D" id="3.40.50.720">
    <property type="entry name" value="NAD(P)-binding Rossmann-like Domain"/>
    <property type="match status" value="1"/>
</dbReference>
<dbReference type="InterPro" id="IPR037108">
    <property type="entry name" value="TM1727-like_C_sf"/>
</dbReference>
<evidence type="ECO:0000259" key="2">
    <source>
        <dbReference type="Pfam" id="PF10728"/>
    </source>
</evidence>